<dbReference type="Pfam" id="PF03378">
    <property type="entry name" value="CAS_CSE1"/>
    <property type="match status" value="1"/>
</dbReference>
<dbReference type="GO" id="GO:0005635">
    <property type="term" value="C:nuclear envelope"/>
    <property type="evidence" value="ECO:0007669"/>
    <property type="project" value="TreeGrafter"/>
</dbReference>
<dbReference type="GO" id="GO:0006606">
    <property type="term" value="P:protein import into nucleus"/>
    <property type="evidence" value="ECO:0007669"/>
    <property type="project" value="TreeGrafter"/>
</dbReference>
<dbReference type="Pfam" id="PF03810">
    <property type="entry name" value="IBN_N"/>
    <property type="match status" value="1"/>
</dbReference>
<dbReference type="Gene3D" id="1.25.10.10">
    <property type="entry name" value="Leucine-rich Repeat Variant"/>
    <property type="match status" value="1"/>
</dbReference>
<keyword evidence="7" id="KW-0539">Nucleus</keyword>
<dbReference type="Pfam" id="PF08506">
    <property type="entry name" value="Cse1"/>
    <property type="match status" value="1"/>
</dbReference>
<comment type="subcellular location">
    <subcellularLocation>
        <location evidence="2">Cytoplasm</location>
    </subcellularLocation>
    <subcellularLocation>
        <location evidence="1">Nucleus</location>
    </subcellularLocation>
</comment>
<evidence type="ECO:0000313" key="10">
    <source>
        <dbReference type="Proteomes" id="UP000799302"/>
    </source>
</evidence>
<dbReference type="PROSITE" id="PS50166">
    <property type="entry name" value="IMPORTIN_B_NT"/>
    <property type="match status" value="1"/>
</dbReference>
<organism evidence="9 10">
    <name type="scientific">Microthyrium microscopicum</name>
    <dbReference type="NCBI Taxonomy" id="703497"/>
    <lineage>
        <taxon>Eukaryota</taxon>
        <taxon>Fungi</taxon>
        <taxon>Dikarya</taxon>
        <taxon>Ascomycota</taxon>
        <taxon>Pezizomycotina</taxon>
        <taxon>Dothideomycetes</taxon>
        <taxon>Dothideomycetes incertae sedis</taxon>
        <taxon>Microthyriales</taxon>
        <taxon>Microthyriaceae</taxon>
        <taxon>Microthyrium</taxon>
    </lineage>
</organism>
<accession>A0A6A6UM12</accession>
<dbReference type="EMBL" id="MU004232">
    <property type="protein sequence ID" value="KAF2672487.1"/>
    <property type="molecule type" value="Genomic_DNA"/>
</dbReference>
<evidence type="ECO:0000256" key="1">
    <source>
        <dbReference type="ARBA" id="ARBA00004123"/>
    </source>
</evidence>
<protein>
    <submittedName>
        <fullName evidence="9">Cse1-domain-containing protein</fullName>
    </submittedName>
</protein>
<dbReference type="InterPro" id="IPR001494">
    <property type="entry name" value="Importin-beta_N"/>
</dbReference>
<proteinExistence type="inferred from homology"/>
<evidence type="ECO:0000256" key="4">
    <source>
        <dbReference type="ARBA" id="ARBA00022448"/>
    </source>
</evidence>
<keyword evidence="6" id="KW-0653">Protein transport</keyword>
<evidence type="ECO:0000256" key="7">
    <source>
        <dbReference type="ARBA" id="ARBA00023242"/>
    </source>
</evidence>
<name>A0A6A6UM12_9PEZI</name>
<dbReference type="GO" id="GO:0031267">
    <property type="term" value="F:small GTPase binding"/>
    <property type="evidence" value="ECO:0007669"/>
    <property type="project" value="InterPro"/>
</dbReference>
<evidence type="ECO:0000259" key="8">
    <source>
        <dbReference type="PROSITE" id="PS50166"/>
    </source>
</evidence>
<evidence type="ECO:0000313" key="9">
    <source>
        <dbReference type="EMBL" id="KAF2672487.1"/>
    </source>
</evidence>
<evidence type="ECO:0000256" key="3">
    <source>
        <dbReference type="ARBA" id="ARBA00008669"/>
    </source>
</evidence>
<dbReference type="SUPFAM" id="SSF48371">
    <property type="entry name" value="ARM repeat"/>
    <property type="match status" value="1"/>
</dbReference>
<dbReference type="GO" id="GO:0006611">
    <property type="term" value="P:protein export from nucleus"/>
    <property type="evidence" value="ECO:0007669"/>
    <property type="project" value="TreeGrafter"/>
</dbReference>
<dbReference type="SMART" id="SM00913">
    <property type="entry name" value="IBN_N"/>
    <property type="match status" value="1"/>
</dbReference>
<dbReference type="GO" id="GO:0005049">
    <property type="term" value="F:nuclear export signal receptor activity"/>
    <property type="evidence" value="ECO:0007669"/>
    <property type="project" value="TreeGrafter"/>
</dbReference>
<reference evidence="9" key="1">
    <citation type="journal article" date="2020" name="Stud. Mycol.">
        <title>101 Dothideomycetes genomes: a test case for predicting lifestyles and emergence of pathogens.</title>
        <authorList>
            <person name="Haridas S."/>
            <person name="Albert R."/>
            <person name="Binder M."/>
            <person name="Bloem J."/>
            <person name="Labutti K."/>
            <person name="Salamov A."/>
            <person name="Andreopoulos B."/>
            <person name="Baker S."/>
            <person name="Barry K."/>
            <person name="Bills G."/>
            <person name="Bluhm B."/>
            <person name="Cannon C."/>
            <person name="Castanera R."/>
            <person name="Culley D."/>
            <person name="Daum C."/>
            <person name="Ezra D."/>
            <person name="Gonzalez J."/>
            <person name="Henrissat B."/>
            <person name="Kuo A."/>
            <person name="Liang C."/>
            <person name="Lipzen A."/>
            <person name="Lutzoni F."/>
            <person name="Magnuson J."/>
            <person name="Mondo S."/>
            <person name="Nolan M."/>
            <person name="Ohm R."/>
            <person name="Pangilinan J."/>
            <person name="Park H.-J."/>
            <person name="Ramirez L."/>
            <person name="Alfaro M."/>
            <person name="Sun H."/>
            <person name="Tritt A."/>
            <person name="Yoshinaga Y."/>
            <person name="Zwiers L.-H."/>
            <person name="Turgeon B."/>
            <person name="Goodwin S."/>
            <person name="Spatafora J."/>
            <person name="Crous P."/>
            <person name="Grigoriev I."/>
        </authorList>
    </citation>
    <scope>NUCLEOTIDE SEQUENCE</scope>
    <source>
        <strain evidence="9">CBS 115976</strain>
    </source>
</reference>
<keyword evidence="4" id="KW-0813">Transport</keyword>
<keyword evidence="10" id="KW-1185">Reference proteome</keyword>
<feature type="domain" description="Importin N-terminal" evidence="8">
    <location>
        <begin position="23"/>
        <end position="96"/>
    </location>
</feature>
<sequence>MAELQAIGQLLQHSLNPNERKAAEAALREREAQPGFSILLLQVVASQDLDQGLRLAAALYFKNFIKRNWTTEDGEYKLPLDEVASIKREIIGLMASVPSKIQHQLGEAISVIADSDFWERWDTLVDDLVGRLTPDNTEVNMGVLQIAHSIFKRWRPLFASDALFTEINHVLEKFSKPFLQLLQHTDTAIQAQQNDKAALQQTVNLLSLEIKIFYDLSCQDMAPDFEENLQALSGLLQKYVTYDNALLHTDDDTESGVLEYVKAGIFEDLTLYTQKFEEFGPYVQEHVTSCWTFLTNVGAETKYDILVSRALQFLTAVASNPQYAQIFGTESTITEVVQRVILPNVTLRESDLELFEDEPIEFIRRDLEGSDNDTRRRAATDFLRQLVTHHEQLTTTVVFAQISAHLDEYSKNPKDNWQHKDTAIYLFCAVAAKGSSTAGQGVKTINPHVDLMDFFQKNIAQDLTSGAASHPVLIVDAIKFLYVFRSILGRDLWHAAFSPLVQHLVSKQYVVYTYAAIAVERALTLVGDDKQPIIPQEEVVMLSKDLLQHLFSIIQQDSDPRKIQENEFLMRCVMRVLIVIREGVIPLTDLVLTNFINITMVIRHNPSNPKFYYYHFEGIGALVRFGAPSQPEKLETALFQPFATILESDVQEFAPYVFQLFAALLEANPSGTLSSGYFDLIPPILLPNMWDSRGNIPALVRLLSAIIPRGAESIIKNHQLEAILGIFQKLVSVKSSEVHGFDLLESIVGSFTVEQLKPYWIPLLTIMLTRLMSAKTDNFSQRFSRFYHFCSARDKQGLGADFFIGICDQVQNDVFRQVYTGIILPDTAKFTRYYDKKIALVSLTKTLADSTAFSDRYPKGWPLTAEQMLRLLVEPPVPTTGSDEVIVDADPDDLSFGVGFTPLNTCRRTVSDPFPEAADVKGWVAAYLKEADGRTGGRIGQFVEERLSPQQKAAMMAILS</sequence>
<evidence type="ECO:0000256" key="2">
    <source>
        <dbReference type="ARBA" id="ARBA00004496"/>
    </source>
</evidence>
<dbReference type="PANTHER" id="PTHR10997:SF8">
    <property type="entry name" value="EXPORTIN-2"/>
    <property type="match status" value="1"/>
</dbReference>
<dbReference type="PANTHER" id="PTHR10997">
    <property type="entry name" value="IMPORTIN-7, 8, 11"/>
    <property type="match status" value="1"/>
</dbReference>
<dbReference type="InterPro" id="IPR011989">
    <property type="entry name" value="ARM-like"/>
</dbReference>
<dbReference type="InterPro" id="IPR005043">
    <property type="entry name" value="XPO2_C"/>
</dbReference>
<keyword evidence="5" id="KW-0963">Cytoplasm</keyword>
<comment type="similarity">
    <text evidence="3">Belongs to the XPO2/CSE1 family.</text>
</comment>
<dbReference type="AlphaFoldDB" id="A0A6A6UM12"/>
<dbReference type="OrthoDB" id="3268246at2759"/>
<dbReference type="GO" id="GO:0005829">
    <property type="term" value="C:cytosol"/>
    <property type="evidence" value="ECO:0007669"/>
    <property type="project" value="TreeGrafter"/>
</dbReference>
<gene>
    <name evidence="9" type="ORF">BT63DRAFT_384987</name>
</gene>
<evidence type="ECO:0000256" key="5">
    <source>
        <dbReference type="ARBA" id="ARBA00022490"/>
    </source>
</evidence>
<dbReference type="FunFam" id="1.25.10.10:FF:000057">
    <property type="entry name" value="Exportin-2 isoform 1"/>
    <property type="match status" value="1"/>
</dbReference>
<dbReference type="InterPro" id="IPR016024">
    <property type="entry name" value="ARM-type_fold"/>
</dbReference>
<dbReference type="InterPro" id="IPR013713">
    <property type="entry name" value="XPO2_central"/>
</dbReference>
<dbReference type="Proteomes" id="UP000799302">
    <property type="component" value="Unassembled WGS sequence"/>
</dbReference>
<evidence type="ECO:0000256" key="6">
    <source>
        <dbReference type="ARBA" id="ARBA00022927"/>
    </source>
</evidence>